<keyword evidence="2" id="KW-1185">Reference proteome</keyword>
<dbReference type="OrthoDB" id="10248373at2759"/>
<dbReference type="AlphaFoldDB" id="A0A2H3CVY9"/>
<name>A0A2H3CVY9_ARMGA</name>
<sequence>MAQLEMYDNADDIIPGEMISVHGKTNFFERRNAEYTLSNFGSTELNHKTLDLEADF</sequence>
<evidence type="ECO:0000313" key="1">
    <source>
        <dbReference type="EMBL" id="PBK87175.1"/>
    </source>
</evidence>
<protein>
    <submittedName>
        <fullName evidence="1">Uncharacterized protein</fullName>
    </submittedName>
</protein>
<accession>A0A2H3CVY9</accession>
<proteinExistence type="predicted"/>
<dbReference type="Proteomes" id="UP000217790">
    <property type="component" value="Unassembled WGS sequence"/>
</dbReference>
<reference evidence="2" key="1">
    <citation type="journal article" date="2017" name="Nat. Ecol. Evol.">
        <title>Genome expansion and lineage-specific genetic innovations in the forest pathogenic fungi Armillaria.</title>
        <authorList>
            <person name="Sipos G."/>
            <person name="Prasanna A.N."/>
            <person name="Walter M.C."/>
            <person name="O'Connor E."/>
            <person name="Balint B."/>
            <person name="Krizsan K."/>
            <person name="Kiss B."/>
            <person name="Hess J."/>
            <person name="Varga T."/>
            <person name="Slot J."/>
            <person name="Riley R."/>
            <person name="Boka B."/>
            <person name="Rigling D."/>
            <person name="Barry K."/>
            <person name="Lee J."/>
            <person name="Mihaltcheva S."/>
            <person name="LaButti K."/>
            <person name="Lipzen A."/>
            <person name="Waldron R."/>
            <person name="Moloney N.M."/>
            <person name="Sperisen C."/>
            <person name="Kredics L."/>
            <person name="Vagvoelgyi C."/>
            <person name="Patrignani A."/>
            <person name="Fitzpatrick D."/>
            <person name="Nagy I."/>
            <person name="Doyle S."/>
            <person name="Anderson J.B."/>
            <person name="Grigoriev I.V."/>
            <person name="Gueldener U."/>
            <person name="Muensterkoetter M."/>
            <person name="Nagy L.G."/>
        </authorList>
    </citation>
    <scope>NUCLEOTIDE SEQUENCE [LARGE SCALE GENOMIC DNA]</scope>
    <source>
        <strain evidence="2">Ar21-2</strain>
    </source>
</reference>
<dbReference type="EMBL" id="KZ293680">
    <property type="protein sequence ID" value="PBK87175.1"/>
    <property type="molecule type" value="Genomic_DNA"/>
</dbReference>
<evidence type="ECO:0000313" key="2">
    <source>
        <dbReference type="Proteomes" id="UP000217790"/>
    </source>
</evidence>
<dbReference type="InParanoid" id="A0A2H3CVY9"/>
<organism evidence="1 2">
    <name type="scientific">Armillaria gallica</name>
    <name type="common">Bulbous honey fungus</name>
    <name type="synonym">Armillaria bulbosa</name>
    <dbReference type="NCBI Taxonomy" id="47427"/>
    <lineage>
        <taxon>Eukaryota</taxon>
        <taxon>Fungi</taxon>
        <taxon>Dikarya</taxon>
        <taxon>Basidiomycota</taxon>
        <taxon>Agaricomycotina</taxon>
        <taxon>Agaricomycetes</taxon>
        <taxon>Agaricomycetidae</taxon>
        <taxon>Agaricales</taxon>
        <taxon>Marasmiineae</taxon>
        <taxon>Physalacriaceae</taxon>
        <taxon>Armillaria</taxon>
    </lineage>
</organism>
<gene>
    <name evidence="1" type="ORF">ARMGADRAFT_1085948</name>
</gene>